<dbReference type="Pfam" id="PF06739">
    <property type="entry name" value="SBBP"/>
    <property type="match status" value="1"/>
</dbReference>
<dbReference type="SUPFAM" id="SSF101898">
    <property type="entry name" value="NHL repeat"/>
    <property type="match status" value="1"/>
</dbReference>
<dbReference type="PANTHER" id="PTHR35580:SF1">
    <property type="entry name" value="PHYTASE-LIKE DOMAIN-CONTAINING PROTEIN"/>
    <property type="match status" value="1"/>
</dbReference>
<dbReference type="InterPro" id="IPR013783">
    <property type="entry name" value="Ig-like_fold"/>
</dbReference>
<comment type="caution">
    <text evidence="1">The sequence shown here is derived from an EMBL/GenBank/DDBJ whole genome shotgun (WGS) entry which is preliminary data.</text>
</comment>
<dbReference type="SUPFAM" id="SSF81296">
    <property type="entry name" value="E set domains"/>
    <property type="match status" value="1"/>
</dbReference>
<name>A0ABP8IYA9_9BACT</name>
<dbReference type="NCBIfam" id="TIGR04183">
    <property type="entry name" value="Por_Secre_tail"/>
    <property type="match status" value="1"/>
</dbReference>
<dbReference type="Gene3D" id="2.60.40.10">
    <property type="entry name" value="Immunoglobulins"/>
    <property type="match status" value="1"/>
</dbReference>
<evidence type="ECO:0008006" key="3">
    <source>
        <dbReference type="Google" id="ProtNLM"/>
    </source>
</evidence>
<organism evidence="1 2">
    <name type="scientific">Hymenobacter koreensis</name>
    <dbReference type="NCBI Taxonomy" id="1084523"/>
    <lineage>
        <taxon>Bacteria</taxon>
        <taxon>Pseudomonadati</taxon>
        <taxon>Bacteroidota</taxon>
        <taxon>Cytophagia</taxon>
        <taxon>Cytophagales</taxon>
        <taxon>Hymenobacteraceae</taxon>
        <taxon>Hymenobacter</taxon>
    </lineage>
</organism>
<keyword evidence="2" id="KW-1185">Reference proteome</keyword>
<dbReference type="PANTHER" id="PTHR35580">
    <property type="entry name" value="CELL SURFACE GLYCOPROTEIN (S-LAYER PROTEIN)-LIKE PROTEIN"/>
    <property type="match status" value="1"/>
</dbReference>
<accession>A0ABP8IYA9</accession>
<evidence type="ECO:0000313" key="1">
    <source>
        <dbReference type="EMBL" id="GAA4379717.1"/>
    </source>
</evidence>
<proteinExistence type="predicted"/>
<evidence type="ECO:0000313" key="2">
    <source>
        <dbReference type="Proteomes" id="UP001500454"/>
    </source>
</evidence>
<sequence>MSFAQAPAFNLALGIGTTTAGFPQGGIVHDSYVHNTATDPQGNVYVVGRFQHSVDFGSFTLTSAGDYDVYVAKIDPSGVYQWAHRFGNRAADNCSGLVVDAAGNVYLAGSYRYSATFGTTTLSGPGISEGFLTKLNTNGRFLWAFNLGGSNAFGSALALDAGGDLLVHGGFSAPTARFGPYTIVNTGTPPYVEDNAFVAKCDTSGAWRWAVRAGRRAGSVAVDAFSNVYVAGSYGGTMSFGTHSLASQAGGQDAYVGKLDAQGNWLWVRGGGGPSYDYGAKVDVDYAGNVFLVGGFNPPYAAFGSLARVNNRGNGNFDGFIAKLDAQGNWLWANGCGGTDNDYAISVAVDHDGTAYVLGAYQDYGPGATFGSIVMPNLGRRYGQLFLGKVNAHGAWQWVTTTNGTYTDYPQALFLDYRGGVYVSGSFTSPQLSFSGIGLTQNPGGNTGFVARLGDSALPAVAQVTPPQGGAGTRVLLRGARLSGASTVLFNGVPALSYTVTSPTTIEAIVPAGASSGPVSVRTAAGLGTPGFVFQVGLATGSGNAVALPDVHYWPNPVSARGHLNITLQQSGRVVQVGLYTLQGQLLLKRTIAGREAVLELPAIPRGVYMLEVRAAPGQVARQRLVVE</sequence>
<dbReference type="CDD" id="cd00102">
    <property type="entry name" value="IPT"/>
    <property type="match status" value="1"/>
</dbReference>
<gene>
    <name evidence="1" type="ORF">GCM10023186_17410</name>
</gene>
<reference evidence="2" key="1">
    <citation type="journal article" date="2019" name="Int. J. Syst. Evol. Microbiol.">
        <title>The Global Catalogue of Microorganisms (GCM) 10K type strain sequencing project: providing services to taxonomists for standard genome sequencing and annotation.</title>
        <authorList>
            <consortium name="The Broad Institute Genomics Platform"/>
            <consortium name="The Broad Institute Genome Sequencing Center for Infectious Disease"/>
            <person name="Wu L."/>
            <person name="Ma J."/>
        </authorList>
    </citation>
    <scope>NUCLEOTIDE SEQUENCE [LARGE SCALE GENOMIC DNA]</scope>
    <source>
        <strain evidence="2">JCM 17924</strain>
    </source>
</reference>
<dbReference type="InterPro" id="IPR014756">
    <property type="entry name" value="Ig_E-set"/>
</dbReference>
<protein>
    <recommendedName>
        <fullName evidence="3">T9SS type A sorting domain-containing protein</fullName>
    </recommendedName>
</protein>
<dbReference type="Proteomes" id="UP001500454">
    <property type="component" value="Unassembled WGS sequence"/>
</dbReference>
<dbReference type="InterPro" id="IPR052918">
    <property type="entry name" value="Motility_Chemotaxis_Reg"/>
</dbReference>
<dbReference type="InterPro" id="IPR010620">
    <property type="entry name" value="SBBP_repeat"/>
</dbReference>
<dbReference type="InterPro" id="IPR026444">
    <property type="entry name" value="Secre_tail"/>
</dbReference>
<dbReference type="EMBL" id="BAABHA010000003">
    <property type="protein sequence ID" value="GAA4379717.1"/>
    <property type="molecule type" value="Genomic_DNA"/>
</dbReference>